<dbReference type="EMBL" id="JAABOA010000690">
    <property type="protein sequence ID" value="KAF9583465.1"/>
    <property type="molecule type" value="Genomic_DNA"/>
</dbReference>
<evidence type="ECO:0000313" key="3">
    <source>
        <dbReference type="Proteomes" id="UP000780801"/>
    </source>
</evidence>
<sequence length="342" mass="37099">MRFVSALLCIFALICCTTHAAFDEQASFSVQQHAKYDGIVSEVDFRKTFLSVFDDFKGQGFVDNANPVPLSDPNPASTDPMPPPMTECGPIKIDILAGINGAIDFLSTISPLPFLGVIKVAINTAATLINSLIGGTQSRVVVEFVFKGLEQALQAVSNIPIVGAIIKPVLPIINDIEAKVKNLLACMFRGNSAMKVIDEGHCTLLAGVYKDMIAESHQHYSSMSTFSSPDIQRLVAGTARILVLMEKTSIADDDEHLLSMTPIFAADLLGEYRRELIQVADTDELKMYAQAELALIMSMSNALEACLKIAADPVWALEDLGHAYEKSRQDDNGMPASSKEEL</sequence>
<dbReference type="Proteomes" id="UP000780801">
    <property type="component" value="Unassembled WGS sequence"/>
</dbReference>
<gene>
    <name evidence="2" type="ORF">BGW38_009402</name>
</gene>
<evidence type="ECO:0000256" key="1">
    <source>
        <dbReference type="SAM" id="SignalP"/>
    </source>
</evidence>
<protein>
    <submittedName>
        <fullName evidence="2">Uncharacterized protein</fullName>
    </submittedName>
</protein>
<accession>A0A9P6KG69</accession>
<keyword evidence="1" id="KW-0732">Signal</keyword>
<organism evidence="2 3">
    <name type="scientific">Lunasporangiospora selenospora</name>
    <dbReference type="NCBI Taxonomy" id="979761"/>
    <lineage>
        <taxon>Eukaryota</taxon>
        <taxon>Fungi</taxon>
        <taxon>Fungi incertae sedis</taxon>
        <taxon>Mucoromycota</taxon>
        <taxon>Mortierellomycotina</taxon>
        <taxon>Mortierellomycetes</taxon>
        <taxon>Mortierellales</taxon>
        <taxon>Mortierellaceae</taxon>
        <taxon>Lunasporangiospora</taxon>
    </lineage>
</organism>
<feature type="chain" id="PRO_5040460651" evidence="1">
    <location>
        <begin position="21"/>
        <end position="342"/>
    </location>
</feature>
<proteinExistence type="predicted"/>
<reference evidence="2" key="1">
    <citation type="journal article" date="2020" name="Fungal Divers.">
        <title>Resolving the Mortierellaceae phylogeny through synthesis of multi-gene phylogenetics and phylogenomics.</title>
        <authorList>
            <person name="Vandepol N."/>
            <person name="Liber J."/>
            <person name="Desiro A."/>
            <person name="Na H."/>
            <person name="Kennedy M."/>
            <person name="Barry K."/>
            <person name="Grigoriev I.V."/>
            <person name="Miller A.N."/>
            <person name="O'Donnell K."/>
            <person name="Stajich J.E."/>
            <person name="Bonito G."/>
        </authorList>
    </citation>
    <scope>NUCLEOTIDE SEQUENCE</scope>
    <source>
        <strain evidence="2">KOD1015</strain>
    </source>
</reference>
<keyword evidence="3" id="KW-1185">Reference proteome</keyword>
<feature type="signal peptide" evidence="1">
    <location>
        <begin position="1"/>
        <end position="20"/>
    </location>
</feature>
<evidence type="ECO:0000313" key="2">
    <source>
        <dbReference type="EMBL" id="KAF9583465.1"/>
    </source>
</evidence>
<comment type="caution">
    <text evidence="2">The sequence shown here is derived from an EMBL/GenBank/DDBJ whole genome shotgun (WGS) entry which is preliminary data.</text>
</comment>
<name>A0A9P6KG69_9FUNG</name>
<dbReference type="AlphaFoldDB" id="A0A9P6KG69"/>
<dbReference type="OrthoDB" id="2445035at2759"/>